<dbReference type="EMBL" id="JANUCT010000008">
    <property type="protein sequence ID" value="MCS3903405.1"/>
    <property type="molecule type" value="Genomic_DNA"/>
</dbReference>
<comment type="caution">
    <text evidence="4">The sequence shown here is derived from an EMBL/GenBank/DDBJ whole genome shotgun (WGS) entry which is preliminary data.</text>
</comment>
<feature type="compositionally biased region" description="Acidic residues" evidence="1">
    <location>
        <begin position="63"/>
        <end position="73"/>
    </location>
</feature>
<feature type="region of interest" description="Disordered" evidence="1">
    <location>
        <begin position="60"/>
        <end position="80"/>
    </location>
</feature>
<reference evidence="4" key="1">
    <citation type="submission" date="2022-08" db="EMBL/GenBank/DDBJ databases">
        <title>Genomic Encyclopedia of Type Strains, Phase III (KMG-III): the genomes of soil and plant-associated and newly described type strains.</title>
        <authorList>
            <person name="Whitman W."/>
        </authorList>
    </citation>
    <scope>NUCLEOTIDE SEQUENCE</scope>
    <source>
        <strain evidence="4">HMT 1</strain>
    </source>
</reference>
<dbReference type="InterPro" id="IPR025392">
    <property type="entry name" value="DUF4124"/>
</dbReference>
<evidence type="ECO:0000256" key="2">
    <source>
        <dbReference type="SAM" id="SignalP"/>
    </source>
</evidence>
<feature type="compositionally biased region" description="Polar residues" evidence="1">
    <location>
        <begin position="164"/>
        <end position="203"/>
    </location>
</feature>
<name>A0AAE3HJF9_9GAMM</name>
<gene>
    <name evidence="4" type="ORF">J2T55_001426</name>
</gene>
<protein>
    <recommendedName>
        <fullName evidence="3">DUF4124 domain-containing protein</fullName>
    </recommendedName>
</protein>
<feature type="region of interest" description="Disordered" evidence="1">
    <location>
        <begin position="36"/>
        <end position="55"/>
    </location>
</feature>
<keyword evidence="2" id="KW-0732">Signal</keyword>
<feature type="chain" id="PRO_5042261866" description="DUF4124 domain-containing protein" evidence="2">
    <location>
        <begin position="24"/>
        <end position="224"/>
    </location>
</feature>
<dbReference type="AlphaFoldDB" id="A0AAE3HJF9"/>
<sequence length="224" mass="23612">MHKLLFPSGLLLALVLLPVAAGAAIYKSVDENGNTVFSDQPSPGAEQIEKKQVPTVPAAVPDVDFDDSAEGEQQEQAGDAYSLRIASPEHDSAVRENAGNITVNIALEPNLRQGHEVVLYLDGEEAARGSMSSFSLANIDRGTHNLTAAVFDASGNELARSDSTEFTMQRRSRLQNSPENPAPNTSAPEGTPTNPPDGSSSGQNPITPNNPGPTPTNPPRPPAR</sequence>
<evidence type="ECO:0000256" key="1">
    <source>
        <dbReference type="SAM" id="MobiDB-lite"/>
    </source>
</evidence>
<feature type="signal peptide" evidence="2">
    <location>
        <begin position="1"/>
        <end position="23"/>
    </location>
</feature>
<organism evidence="4 5">
    <name type="scientific">Methylohalomonas lacus</name>
    <dbReference type="NCBI Taxonomy" id="398773"/>
    <lineage>
        <taxon>Bacteria</taxon>
        <taxon>Pseudomonadati</taxon>
        <taxon>Pseudomonadota</taxon>
        <taxon>Gammaproteobacteria</taxon>
        <taxon>Methylohalomonadales</taxon>
        <taxon>Methylohalomonadaceae</taxon>
        <taxon>Methylohalomonas</taxon>
    </lineage>
</organism>
<evidence type="ECO:0000313" key="5">
    <source>
        <dbReference type="Proteomes" id="UP001204445"/>
    </source>
</evidence>
<dbReference type="InterPro" id="IPR013783">
    <property type="entry name" value="Ig-like_fold"/>
</dbReference>
<keyword evidence="5" id="KW-1185">Reference proteome</keyword>
<proteinExistence type="predicted"/>
<dbReference type="Pfam" id="PF13511">
    <property type="entry name" value="DUF4124"/>
    <property type="match status" value="1"/>
</dbReference>
<feature type="region of interest" description="Disordered" evidence="1">
    <location>
        <begin position="159"/>
        <end position="224"/>
    </location>
</feature>
<dbReference type="Proteomes" id="UP001204445">
    <property type="component" value="Unassembled WGS sequence"/>
</dbReference>
<dbReference type="RefSeq" id="WP_259055143.1">
    <property type="nucleotide sequence ID" value="NZ_JANUCT010000008.1"/>
</dbReference>
<feature type="compositionally biased region" description="Pro residues" evidence="1">
    <location>
        <begin position="208"/>
        <end position="224"/>
    </location>
</feature>
<dbReference type="Gene3D" id="2.60.40.10">
    <property type="entry name" value="Immunoglobulins"/>
    <property type="match status" value="1"/>
</dbReference>
<evidence type="ECO:0000313" key="4">
    <source>
        <dbReference type="EMBL" id="MCS3903405.1"/>
    </source>
</evidence>
<feature type="domain" description="DUF4124" evidence="3">
    <location>
        <begin position="12"/>
        <end position="61"/>
    </location>
</feature>
<accession>A0AAE3HJF9</accession>
<evidence type="ECO:0000259" key="3">
    <source>
        <dbReference type="Pfam" id="PF13511"/>
    </source>
</evidence>